<dbReference type="RefSeq" id="WP_124942383.1">
    <property type="nucleotide sequence ID" value="NZ_CP033579.1"/>
</dbReference>
<gene>
    <name evidence="1" type="ORF">ECB94_27795</name>
</gene>
<dbReference type="Proteomes" id="UP000279760">
    <property type="component" value="Plasmid unnamed"/>
</dbReference>
<geneLocation type="plasmid" evidence="1">
    <name>unnamed</name>
</geneLocation>
<sequence>MIANNLTNALLNGIEKDTPQVNPQNVEAYLATINKSQKDLKKNDPAIALLDKQPADPEVLIMVAANQKQVALSMVSSNPNSSIALALMASIEAYSKKLIDIQRWTEGGKGTFEVMLNLMFEDITSKQPLSTEDHENLLQILVLDLMVKAKEYGLSEWMNETQTRDWTSHILEVVGSGNHSTHPSQPGWGSPADIANSIKNFLNAVIIKAKDLPPDSLASQIIRIFENEGISKIADDIEANFYNDHGSIVDGGKYSPMLRLSIMSELMLKTPLSQEEVEIVLKGSKGDVDKLVKDKTGVDTGIDFLVQSPNSNWVVRTDPDPNIGVAVDYVGHGIDNNVLVSLYTNFPPRKLTEEEIKEVNRIGDQVKMIQQTLKYWLQICRDERMAMARNI</sequence>
<accession>A0A3G4VJU9</accession>
<organism evidence="1 2">
    <name type="scientific">Vibrio mediterranei</name>
    <dbReference type="NCBI Taxonomy" id="689"/>
    <lineage>
        <taxon>Bacteria</taxon>
        <taxon>Pseudomonadati</taxon>
        <taxon>Pseudomonadota</taxon>
        <taxon>Gammaproteobacteria</taxon>
        <taxon>Vibrionales</taxon>
        <taxon>Vibrionaceae</taxon>
        <taxon>Vibrio</taxon>
    </lineage>
</organism>
<name>A0A3G4VJU9_9VIBR</name>
<protein>
    <submittedName>
        <fullName evidence="1">Uncharacterized protein</fullName>
    </submittedName>
</protein>
<keyword evidence="1" id="KW-0614">Plasmid</keyword>
<reference evidence="1 2" key="1">
    <citation type="submission" date="2018-11" db="EMBL/GenBank/DDBJ databases">
        <title>Complete Genome Sequence of Vbrio mediterranei 117-T6: a Potential Pathogen Bacteria Isolated from the Conchocelis of Pyropia.</title>
        <authorList>
            <person name="Liu Q."/>
        </authorList>
    </citation>
    <scope>NUCLEOTIDE SEQUENCE [LARGE SCALE GENOMIC DNA]</scope>
    <source>
        <strain evidence="1 2">117-T6</strain>
        <plasmid evidence="1 2">unnamed</plasmid>
    </source>
</reference>
<proteinExistence type="predicted"/>
<evidence type="ECO:0000313" key="1">
    <source>
        <dbReference type="EMBL" id="AYV25094.1"/>
    </source>
</evidence>
<dbReference type="EMBL" id="CP033579">
    <property type="protein sequence ID" value="AYV25094.1"/>
    <property type="molecule type" value="Genomic_DNA"/>
</dbReference>
<evidence type="ECO:0000313" key="2">
    <source>
        <dbReference type="Proteomes" id="UP000279760"/>
    </source>
</evidence>
<dbReference type="AlphaFoldDB" id="A0A3G4VJU9"/>